<dbReference type="KEGG" id="fpn:ABE65_010875"/>
<feature type="transmembrane region" description="Helical" evidence="2">
    <location>
        <begin position="114"/>
        <end position="135"/>
    </location>
</feature>
<feature type="transmembrane region" description="Helical" evidence="2">
    <location>
        <begin position="226"/>
        <end position="246"/>
    </location>
</feature>
<name>A0A160ILV0_9BACL</name>
<proteinExistence type="inferred from homology"/>
<feature type="transmembrane region" description="Helical" evidence="2">
    <location>
        <begin position="147"/>
        <end position="166"/>
    </location>
</feature>
<dbReference type="EMBL" id="CP015378">
    <property type="protein sequence ID" value="ANC77278.1"/>
    <property type="molecule type" value="Genomic_DNA"/>
</dbReference>
<evidence type="ECO:0000313" key="5">
    <source>
        <dbReference type="Proteomes" id="UP000076623"/>
    </source>
</evidence>
<accession>A0A160ILV0</accession>
<comment type="similarity">
    <text evidence="1">Belongs to the DedA family.</text>
</comment>
<reference evidence="4 5" key="1">
    <citation type="submission" date="2016-04" db="EMBL/GenBank/DDBJ databases">
        <title>Complete genome sequence of Fictibacillus phosphorivorans G25-29, a strain toxic to nematodes.</title>
        <authorList>
            <person name="Zheng Z."/>
        </authorList>
    </citation>
    <scope>NUCLEOTIDE SEQUENCE [LARGE SCALE GENOMIC DNA]</scope>
    <source>
        <strain evidence="4 5">G25-29</strain>
    </source>
</reference>
<dbReference type="STRING" id="1221500.ABE65_010875"/>
<feature type="transmembrane region" description="Helical" evidence="2">
    <location>
        <begin position="195"/>
        <end position="219"/>
    </location>
</feature>
<evidence type="ECO:0000259" key="3">
    <source>
        <dbReference type="Pfam" id="PF09335"/>
    </source>
</evidence>
<feature type="transmembrane region" description="Helical" evidence="2">
    <location>
        <begin position="71"/>
        <end position="94"/>
    </location>
</feature>
<evidence type="ECO:0000256" key="1">
    <source>
        <dbReference type="ARBA" id="ARBA00010792"/>
    </source>
</evidence>
<feature type="transmembrane region" description="Helical" evidence="2">
    <location>
        <begin position="12"/>
        <end position="32"/>
    </location>
</feature>
<dbReference type="AlphaFoldDB" id="A0A160ILV0"/>
<dbReference type="Proteomes" id="UP000076623">
    <property type="component" value="Chromosome"/>
</dbReference>
<dbReference type="InterPro" id="IPR032816">
    <property type="entry name" value="VTT_dom"/>
</dbReference>
<dbReference type="RefSeq" id="WP_066394661.1">
    <property type="nucleotide sequence ID" value="NZ_CP015378.1"/>
</dbReference>
<gene>
    <name evidence="4" type="ORF">ABE65_010875</name>
</gene>
<protein>
    <recommendedName>
        <fullName evidence="3">VTT domain-containing protein</fullName>
    </recommendedName>
</protein>
<evidence type="ECO:0000256" key="2">
    <source>
        <dbReference type="SAM" id="Phobius"/>
    </source>
</evidence>
<feature type="domain" description="VTT" evidence="3">
    <location>
        <begin position="129"/>
        <end position="244"/>
    </location>
</feature>
<keyword evidence="2" id="KW-0472">Membrane</keyword>
<sequence>MTHILTKKQITLEVALHVLLTSLTIVTLFKLLPTITPVFQVVGLIFCLFIFISDFIILTKKNRQFLKVTRLLCLYLFAVSSVIFITFYLTKLLVVTDVYGFEKLLQLHESTAKWIYLVICFAQPIILPLPEVITVAGASSVFGPVTAIYLGFIGTLSGIVVMYIIARWGGQRLVSRIVKKEQLAKYQNYVRRNEVLFLVIMFVIPVLPDEIICIGAGLSGVSFSRFIFVAAVSKLFTTTTFAYSALLLKVFSITNAELMIYTSIVAGIIFLITFIRNKLVTKINQ</sequence>
<feature type="transmembrane region" description="Helical" evidence="2">
    <location>
        <begin position="38"/>
        <end position="59"/>
    </location>
</feature>
<keyword evidence="5" id="KW-1185">Reference proteome</keyword>
<keyword evidence="2" id="KW-0812">Transmembrane</keyword>
<dbReference type="Pfam" id="PF09335">
    <property type="entry name" value="VTT_dom"/>
    <property type="match status" value="1"/>
</dbReference>
<feature type="transmembrane region" description="Helical" evidence="2">
    <location>
        <begin position="258"/>
        <end position="275"/>
    </location>
</feature>
<keyword evidence="2" id="KW-1133">Transmembrane helix</keyword>
<dbReference type="PANTHER" id="PTHR42709">
    <property type="entry name" value="ALKALINE PHOSPHATASE LIKE PROTEIN"/>
    <property type="match status" value="1"/>
</dbReference>
<evidence type="ECO:0000313" key="4">
    <source>
        <dbReference type="EMBL" id="ANC77278.1"/>
    </source>
</evidence>
<dbReference type="InterPro" id="IPR051311">
    <property type="entry name" value="DedA_domain"/>
</dbReference>
<organism evidence="4 5">
    <name type="scientific">Fictibacillus phosphorivorans</name>
    <dbReference type="NCBI Taxonomy" id="1221500"/>
    <lineage>
        <taxon>Bacteria</taxon>
        <taxon>Bacillati</taxon>
        <taxon>Bacillota</taxon>
        <taxon>Bacilli</taxon>
        <taxon>Bacillales</taxon>
        <taxon>Fictibacillaceae</taxon>
        <taxon>Fictibacillus</taxon>
    </lineage>
</organism>